<feature type="domain" description="Nudix hydrolase" evidence="2">
    <location>
        <begin position="15"/>
        <end position="176"/>
    </location>
</feature>
<dbReference type="SUPFAM" id="SSF55811">
    <property type="entry name" value="Nudix"/>
    <property type="match status" value="1"/>
</dbReference>
<protein>
    <recommendedName>
        <fullName evidence="2">Nudix hydrolase domain-containing protein</fullName>
    </recommendedName>
</protein>
<evidence type="ECO:0000256" key="1">
    <source>
        <dbReference type="ARBA" id="ARBA00022801"/>
    </source>
</evidence>
<dbReference type="InterPro" id="IPR020084">
    <property type="entry name" value="NUDIX_hydrolase_CS"/>
</dbReference>
<sequence length="183" mass="20786">MASSPFPTTQHTSEQVVESAGAVLFRLSTHQICLLHLLSRDEYLLPKGRRNIGETIHQAAIREVREETGYQRVRLLPVKMGSRAPPAVETESSAGDVLRVYDGIQEPFMLQIRRLQSERDVKLVWWFIAAVEEEEAVSGATGSGEERYEVRFWGYEEAVEKLTFQLDRDMVKRAVEIVEASGH</sequence>
<dbReference type="PANTHER" id="PTHR21340">
    <property type="entry name" value="DIADENOSINE 5,5-P1,P4-TETRAPHOSPHATE PYROPHOSPHOHYDROLASE MUTT"/>
    <property type="match status" value="1"/>
</dbReference>
<name>A0AA43QHB9_9LECA</name>
<dbReference type="PANTHER" id="PTHR21340:SF0">
    <property type="entry name" value="BIS(5'-NUCLEOSYL)-TETRAPHOSPHATASE [ASYMMETRICAL]"/>
    <property type="match status" value="1"/>
</dbReference>
<organism evidence="3 4">
    <name type="scientific">Ramalina farinacea</name>
    <dbReference type="NCBI Taxonomy" id="258253"/>
    <lineage>
        <taxon>Eukaryota</taxon>
        <taxon>Fungi</taxon>
        <taxon>Dikarya</taxon>
        <taxon>Ascomycota</taxon>
        <taxon>Pezizomycotina</taxon>
        <taxon>Lecanoromycetes</taxon>
        <taxon>OSLEUM clade</taxon>
        <taxon>Lecanoromycetidae</taxon>
        <taxon>Lecanorales</taxon>
        <taxon>Lecanorineae</taxon>
        <taxon>Ramalinaceae</taxon>
        <taxon>Ramalina</taxon>
    </lineage>
</organism>
<dbReference type="EMBL" id="JAPUFD010000003">
    <property type="protein sequence ID" value="MDI1486553.1"/>
    <property type="molecule type" value="Genomic_DNA"/>
</dbReference>
<dbReference type="AlphaFoldDB" id="A0AA43QHB9"/>
<dbReference type="InterPro" id="IPR051325">
    <property type="entry name" value="Nudix_hydrolase_domain"/>
</dbReference>
<evidence type="ECO:0000313" key="3">
    <source>
        <dbReference type="EMBL" id="MDI1486553.1"/>
    </source>
</evidence>
<keyword evidence="1" id="KW-0378">Hydrolase</keyword>
<dbReference type="GO" id="GO:0004081">
    <property type="term" value="F:bis(5'-nucleosyl)-tetraphosphatase (asymmetrical) activity"/>
    <property type="evidence" value="ECO:0007669"/>
    <property type="project" value="TreeGrafter"/>
</dbReference>
<dbReference type="PROSITE" id="PS51462">
    <property type="entry name" value="NUDIX"/>
    <property type="match status" value="1"/>
</dbReference>
<proteinExistence type="predicted"/>
<dbReference type="PROSITE" id="PS00893">
    <property type="entry name" value="NUDIX_BOX"/>
    <property type="match status" value="1"/>
</dbReference>
<reference evidence="3" key="1">
    <citation type="journal article" date="2023" name="Genome Biol. Evol.">
        <title>First Whole Genome Sequence and Flow Cytometry Genome Size Data for the Lichen-Forming Fungus Ramalina farinacea (Ascomycota).</title>
        <authorList>
            <person name="Llewellyn T."/>
            <person name="Mian S."/>
            <person name="Hill R."/>
            <person name="Leitch I.J."/>
            <person name="Gaya E."/>
        </authorList>
    </citation>
    <scope>NUCLEOTIDE SEQUENCE</scope>
    <source>
        <strain evidence="3">LIQ254RAFAR</strain>
    </source>
</reference>
<keyword evidence="4" id="KW-1185">Reference proteome</keyword>
<evidence type="ECO:0000259" key="2">
    <source>
        <dbReference type="PROSITE" id="PS51462"/>
    </source>
</evidence>
<dbReference type="GO" id="GO:0006167">
    <property type="term" value="P:AMP biosynthetic process"/>
    <property type="evidence" value="ECO:0007669"/>
    <property type="project" value="TreeGrafter"/>
</dbReference>
<accession>A0AA43QHB9</accession>
<dbReference type="Pfam" id="PF00293">
    <property type="entry name" value="NUDIX"/>
    <property type="match status" value="1"/>
</dbReference>
<dbReference type="InterPro" id="IPR015797">
    <property type="entry name" value="NUDIX_hydrolase-like_dom_sf"/>
</dbReference>
<dbReference type="Gene3D" id="3.90.79.10">
    <property type="entry name" value="Nucleoside Triphosphate Pyrophosphohydrolase"/>
    <property type="match status" value="1"/>
</dbReference>
<dbReference type="Proteomes" id="UP001161017">
    <property type="component" value="Unassembled WGS sequence"/>
</dbReference>
<dbReference type="InterPro" id="IPR000086">
    <property type="entry name" value="NUDIX_hydrolase_dom"/>
</dbReference>
<gene>
    <name evidence="3" type="ORF">OHK93_005784</name>
</gene>
<dbReference type="GO" id="GO:0006754">
    <property type="term" value="P:ATP biosynthetic process"/>
    <property type="evidence" value="ECO:0007669"/>
    <property type="project" value="TreeGrafter"/>
</dbReference>
<comment type="caution">
    <text evidence="3">The sequence shown here is derived from an EMBL/GenBank/DDBJ whole genome shotgun (WGS) entry which is preliminary data.</text>
</comment>
<evidence type="ECO:0000313" key="4">
    <source>
        <dbReference type="Proteomes" id="UP001161017"/>
    </source>
</evidence>